<keyword evidence="1" id="KW-1133">Transmembrane helix</keyword>
<keyword evidence="1" id="KW-0812">Transmembrane</keyword>
<gene>
    <name evidence="2" type="ORF">SAMN05421748_126140</name>
</gene>
<name>A0A285JYT8_9ACTN</name>
<accession>A0A285JYT8</accession>
<protein>
    <submittedName>
        <fullName evidence="2">Uncharacterized protein</fullName>
    </submittedName>
</protein>
<evidence type="ECO:0000256" key="1">
    <source>
        <dbReference type="SAM" id="Phobius"/>
    </source>
</evidence>
<dbReference type="OrthoDB" id="3397817at2"/>
<keyword evidence="3" id="KW-1185">Reference proteome</keyword>
<feature type="transmembrane region" description="Helical" evidence="1">
    <location>
        <begin position="21"/>
        <end position="46"/>
    </location>
</feature>
<reference evidence="2 3" key="1">
    <citation type="submission" date="2017-09" db="EMBL/GenBank/DDBJ databases">
        <authorList>
            <person name="Ehlers B."/>
            <person name="Leendertz F.H."/>
        </authorList>
    </citation>
    <scope>NUCLEOTIDE SEQUENCE [LARGE SCALE GENOMIC DNA]</scope>
    <source>
        <strain evidence="2 3">CGMCC 4.6857</strain>
    </source>
</reference>
<evidence type="ECO:0000313" key="2">
    <source>
        <dbReference type="EMBL" id="SNY64446.1"/>
    </source>
</evidence>
<feature type="transmembrane region" description="Helical" evidence="1">
    <location>
        <begin position="213"/>
        <end position="233"/>
    </location>
</feature>
<dbReference type="Proteomes" id="UP000219612">
    <property type="component" value="Unassembled WGS sequence"/>
</dbReference>
<dbReference type="RefSeq" id="WP_143235239.1">
    <property type="nucleotide sequence ID" value="NZ_OBDY01000026.1"/>
</dbReference>
<organism evidence="2 3">
    <name type="scientific">Paractinoplanes atraurantiacus</name>
    <dbReference type="NCBI Taxonomy" id="1036182"/>
    <lineage>
        <taxon>Bacteria</taxon>
        <taxon>Bacillati</taxon>
        <taxon>Actinomycetota</taxon>
        <taxon>Actinomycetes</taxon>
        <taxon>Micromonosporales</taxon>
        <taxon>Micromonosporaceae</taxon>
        <taxon>Paractinoplanes</taxon>
    </lineage>
</organism>
<keyword evidence="1" id="KW-0472">Membrane</keyword>
<feature type="transmembrane region" description="Helical" evidence="1">
    <location>
        <begin position="182"/>
        <end position="201"/>
    </location>
</feature>
<proteinExistence type="predicted"/>
<feature type="transmembrane region" description="Helical" evidence="1">
    <location>
        <begin position="253"/>
        <end position="283"/>
    </location>
</feature>
<dbReference type="AlphaFoldDB" id="A0A285JYT8"/>
<dbReference type="EMBL" id="OBDY01000026">
    <property type="protein sequence ID" value="SNY64446.1"/>
    <property type="molecule type" value="Genomic_DNA"/>
</dbReference>
<evidence type="ECO:0000313" key="3">
    <source>
        <dbReference type="Proteomes" id="UP000219612"/>
    </source>
</evidence>
<sequence length="290" mass="30275">MTAALLPRPAPGPRVAVLGRRAIAVAVIAAVLGGLSGLALGSWLAWRAVPSKTPGEATAISLARTVLPGPFEERVEYYGRSTFWNPYSKNTLFGGTGVRAGRAGVTGTVPPDTDVAAAVQQQMRAHGWHDVSVTGSAATAEVTGTRDGHLAAVQIPSGAYDPPGLRLELMWAEPPGHVRDTVIGGLAGALSGALLGLFTAKRIRRYGPRRQRAYSWLCVATLLLLAPAGLGNIPTSTGSLLANTHRNGTGPSVYWGGFVIWGAEPLALLSVIPILAILALCFWPRGQAVR</sequence>